<evidence type="ECO:0000313" key="2">
    <source>
        <dbReference type="Proteomes" id="UP000003711"/>
    </source>
</evidence>
<dbReference type="AlphaFoldDB" id="E2N813"/>
<name>E2N813_9BACE</name>
<proteinExistence type="predicted"/>
<sequence length="92" mass="10577">MKKLGVSAAHITIEINTDSQAGYSLHVPSDESIFNFNNWFFHYDFGDWEAEEFETAFCTVIQLRLSNKNSDYSKVNELIKVIETAAKKILKK</sequence>
<reference evidence="1 2" key="2">
    <citation type="submission" date="2009-01" db="EMBL/GenBank/DDBJ databases">
        <title>Draft genome sequence of Bacteroides cellulosilyticus (DSM 14838).</title>
        <authorList>
            <person name="Sudarsanam P."/>
            <person name="Ley R."/>
            <person name="Guruge J."/>
            <person name="Turnbaugh P.J."/>
            <person name="Mahowald M."/>
            <person name="Liep D."/>
            <person name="Gordon J."/>
        </authorList>
    </citation>
    <scope>NUCLEOTIDE SEQUENCE [LARGE SCALE GENOMIC DNA]</scope>
    <source>
        <strain evidence="1 2">DSM 14838</strain>
    </source>
</reference>
<protein>
    <submittedName>
        <fullName evidence="1">Uncharacterized protein</fullName>
    </submittedName>
</protein>
<organism evidence="1 2">
    <name type="scientific">Bacteroides cellulosilyticus DSM 14838</name>
    <dbReference type="NCBI Taxonomy" id="537012"/>
    <lineage>
        <taxon>Bacteria</taxon>
        <taxon>Pseudomonadati</taxon>
        <taxon>Bacteroidota</taxon>
        <taxon>Bacteroidia</taxon>
        <taxon>Bacteroidales</taxon>
        <taxon>Bacteroidaceae</taxon>
        <taxon>Bacteroides</taxon>
    </lineage>
</organism>
<reference evidence="1 2" key="1">
    <citation type="submission" date="2008-12" db="EMBL/GenBank/DDBJ databases">
        <authorList>
            <person name="Fulton L."/>
            <person name="Clifton S."/>
            <person name="Fulton B."/>
            <person name="Xu J."/>
            <person name="Minx P."/>
            <person name="Pepin K.H."/>
            <person name="Johnson M."/>
            <person name="Bhonagiri V."/>
            <person name="Nash W.E."/>
            <person name="Mardis E.R."/>
            <person name="Wilson R.K."/>
        </authorList>
    </citation>
    <scope>NUCLEOTIDE SEQUENCE [LARGE SCALE GENOMIC DNA]</scope>
    <source>
        <strain evidence="1 2">DSM 14838</strain>
    </source>
</reference>
<gene>
    <name evidence="1" type="ORF">BACCELL_00408</name>
</gene>
<dbReference type="HOGENOM" id="CLU_2407088_0_0_10"/>
<dbReference type="EMBL" id="ACCH01000035">
    <property type="protein sequence ID" value="EEF91939.1"/>
    <property type="molecule type" value="Genomic_DNA"/>
</dbReference>
<evidence type="ECO:0000313" key="1">
    <source>
        <dbReference type="EMBL" id="EEF91939.1"/>
    </source>
</evidence>
<dbReference type="Proteomes" id="UP000003711">
    <property type="component" value="Unassembled WGS sequence"/>
</dbReference>
<accession>E2N813</accession>
<comment type="caution">
    <text evidence="1">The sequence shown here is derived from an EMBL/GenBank/DDBJ whole genome shotgun (WGS) entry which is preliminary data.</text>
</comment>
<dbReference type="RefSeq" id="WP_007209798.1">
    <property type="nucleotide sequence ID" value="NZ_EQ973488.1"/>
</dbReference>